<evidence type="ECO:0000313" key="1">
    <source>
        <dbReference type="Ensembl" id="ENSOARP00020057319.1"/>
    </source>
</evidence>
<reference evidence="1" key="3">
    <citation type="submission" date="2025-09" db="UniProtKB">
        <authorList>
            <consortium name="Ensembl"/>
        </authorList>
    </citation>
    <scope>IDENTIFICATION</scope>
</reference>
<organism evidence="1">
    <name type="scientific">Ovis aries</name>
    <name type="common">Sheep</name>
    <dbReference type="NCBI Taxonomy" id="9940"/>
    <lineage>
        <taxon>Eukaryota</taxon>
        <taxon>Metazoa</taxon>
        <taxon>Chordata</taxon>
        <taxon>Craniata</taxon>
        <taxon>Vertebrata</taxon>
        <taxon>Euteleostomi</taxon>
        <taxon>Mammalia</taxon>
        <taxon>Eutheria</taxon>
        <taxon>Laurasiatheria</taxon>
        <taxon>Artiodactyla</taxon>
        <taxon>Ruminantia</taxon>
        <taxon>Pecora</taxon>
        <taxon>Bovidae</taxon>
        <taxon>Caprinae</taxon>
        <taxon>Ovis</taxon>
    </lineage>
</organism>
<reference evidence="1" key="2">
    <citation type="submission" date="2025-08" db="UniProtKB">
        <authorList>
            <consortium name="Ensembl"/>
        </authorList>
    </citation>
    <scope>IDENTIFICATION</scope>
</reference>
<accession>A0AC11EHU2</accession>
<proteinExistence type="predicted"/>
<sequence>MPSSHLILCRPLLLLPPIPPSIRVFSSESTLRMRCPKYWSFSFSIIPSKEIPGLIFRMDWLDLLAVQGTLKSLLHHHNSKASILRRSAFFIVQLSHPYMTTGKTIALTRQTLVGKVMSLLLNMLSRLVITFLPRSKRLLISWLQSPSAVILEPKKV</sequence>
<dbReference type="Ensembl" id="ENSOART00020057897.1">
    <property type="protein sequence ID" value="ENSOARP00020057319.1"/>
    <property type="gene ID" value="ENSOARG00020036541.1"/>
</dbReference>
<name>A0AC11EHU2_SHEEP</name>
<reference evidence="1" key="1">
    <citation type="submission" date="2020-11" db="EMBL/GenBank/DDBJ databases">
        <authorList>
            <person name="Davenport K.M."/>
            <person name="Bickhart D.M."/>
            <person name="Smith T.P.L."/>
            <person name="Murdoch B.M."/>
            <person name="Rosen B.D."/>
        </authorList>
    </citation>
    <scope>NUCLEOTIDE SEQUENCE [LARGE SCALE GENOMIC DNA]</scope>
    <source>
        <strain evidence="1">OAR_USU_Benz2616</strain>
    </source>
</reference>
<protein>
    <submittedName>
        <fullName evidence="1">Uncharacterized protein</fullName>
    </submittedName>
</protein>